<accession>A0ABV3T9K9</accession>
<evidence type="ECO:0008006" key="4">
    <source>
        <dbReference type="Google" id="ProtNLM"/>
    </source>
</evidence>
<comment type="caution">
    <text evidence="2">The sequence shown here is derived from an EMBL/GenBank/DDBJ whole genome shotgun (WGS) entry which is preliminary data.</text>
</comment>
<dbReference type="Proteomes" id="UP001556709">
    <property type="component" value="Unassembled WGS sequence"/>
</dbReference>
<evidence type="ECO:0000313" key="2">
    <source>
        <dbReference type="EMBL" id="MEX0468313.1"/>
    </source>
</evidence>
<feature type="region of interest" description="Disordered" evidence="1">
    <location>
        <begin position="50"/>
        <end position="74"/>
    </location>
</feature>
<evidence type="ECO:0000256" key="1">
    <source>
        <dbReference type="SAM" id="MobiDB-lite"/>
    </source>
</evidence>
<protein>
    <recommendedName>
        <fullName evidence="4">DUF1127 domain-containing protein</fullName>
    </recommendedName>
</protein>
<gene>
    <name evidence="2" type="ORF">V6X73_01005</name>
</gene>
<feature type="compositionally biased region" description="Basic and acidic residues" evidence="1">
    <location>
        <begin position="100"/>
        <end position="116"/>
    </location>
</feature>
<organism evidence="2 3">
    <name type="scientific">Spiribacter pallidus</name>
    <dbReference type="NCBI Taxonomy" id="1987936"/>
    <lineage>
        <taxon>Bacteria</taxon>
        <taxon>Pseudomonadati</taxon>
        <taxon>Pseudomonadota</taxon>
        <taxon>Gammaproteobacteria</taxon>
        <taxon>Chromatiales</taxon>
        <taxon>Ectothiorhodospiraceae</taxon>
        <taxon>Spiribacter</taxon>
    </lineage>
</organism>
<dbReference type="EMBL" id="JBAKFM010000001">
    <property type="protein sequence ID" value="MEX0468313.1"/>
    <property type="molecule type" value="Genomic_DNA"/>
</dbReference>
<proteinExistence type="predicted"/>
<name>A0ABV3T9K9_9GAMM</name>
<dbReference type="RefSeq" id="WP_367958185.1">
    <property type="nucleotide sequence ID" value="NZ_JBAKFK010000001.1"/>
</dbReference>
<sequence>MAFDHIRRRTAINLREGVNHEGTGIYMPAMPPMGLSRAISQWLRGRRRARRSGTLNQLDRRLGDDLGFSPARQPRVDEKQLTTIYAQPLGSIRISQRSGEPAEFHATRNRVRDTRQ</sequence>
<evidence type="ECO:0000313" key="3">
    <source>
        <dbReference type="Proteomes" id="UP001556709"/>
    </source>
</evidence>
<feature type="region of interest" description="Disordered" evidence="1">
    <location>
        <begin position="95"/>
        <end position="116"/>
    </location>
</feature>
<keyword evidence="3" id="KW-1185">Reference proteome</keyword>
<reference evidence="2 3" key="1">
    <citation type="submission" date="2024-02" db="EMBL/GenBank/DDBJ databases">
        <title>New especies of Spiribacter isolated from saline water.</title>
        <authorList>
            <person name="Leon M.J."/>
            <person name="De La Haba R."/>
            <person name="Sanchez-Porro C."/>
            <person name="Ventosa A."/>
        </authorList>
    </citation>
    <scope>NUCLEOTIDE SEQUENCE [LARGE SCALE GENOMIC DNA]</scope>
    <source>
        <strain evidence="3">ag22IC6-390</strain>
    </source>
</reference>